<dbReference type="EMBL" id="FNGA01000003">
    <property type="protein sequence ID" value="SDL11449.1"/>
    <property type="molecule type" value="Genomic_DNA"/>
</dbReference>
<evidence type="ECO:0000313" key="3">
    <source>
        <dbReference type="Proteomes" id="UP000199053"/>
    </source>
</evidence>
<keyword evidence="1" id="KW-0732">Signal</keyword>
<evidence type="ECO:0008006" key="4">
    <source>
        <dbReference type="Google" id="ProtNLM"/>
    </source>
</evidence>
<gene>
    <name evidence="2" type="ORF">SAMN05660337_2131</name>
</gene>
<evidence type="ECO:0000256" key="1">
    <source>
        <dbReference type="SAM" id="SignalP"/>
    </source>
</evidence>
<proteinExistence type="predicted"/>
<feature type="chain" id="PRO_5011678622" description="Cytochrome c domain-containing protein" evidence="1">
    <location>
        <begin position="24"/>
        <end position="94"/>
    </location>
</feature>
<feature type="signal peptide" evidence="1">
    <location>
        <begin position="1"/>
        <end position="23"/>
    </location>
</feature>
<reference evidence="3" key="1">
    <citation type="submission" date="2016-10" db="EMBL/GenBank/DDBJ databases">
        <authorList>
            <person name="Varghese N."/>
            <person name="Submissions S."/>
        </authorList>
    </citation>
    <scope>NUCLEOTIDE SEQUENCE [LARGE SCALE GENOMIC DNA]</scope>
    <source>
        <strain evidence="3">DSM 16995</strain>
    </source>
</reference>
<dbReference type="SUPFAM" id="SSF46626">
    <property type="entry name" value="Cytochrome c"/>
    <property type="match status" value="1"/>
</dbReference>
<dbReference type="OrthoDB" id="258660at2"/>
<dbReference type="GO" id="GO:0020037">
    <property type="term" value="F:heme binding"/>
    <property type="evidence" value="ECO:0007669"/>
    <property type="project" value="InterPro"/>
</dbReference>
<name>A0A1G9HEX3_9BACT</name>
<keyword evidence="3" id="KW-1185">Reference proteome</keyword>
<dbReference type="Gene3D" id="1.10.760.10">
    <property type="entry name" value="Cytochrome c-like domain"/>
    <property type="match status" value="1"/>
</dbReference>
<sequence>MKLLISLLVAGTLLLSGAFVTSAQSEDCSGLIVAKCASCHSLKRVCRALGKKDLAQWQKTNERMVKKGMTVTDAELADINKYLSGATSDDAICK</sequence>
<dbReference type="RefSeq" id="WP_092160912.1">
    <property type="nucleotide sequence ID" value="NZ_FNGA01000003.1"/>
</dbReference>
<dbReference type="STRING" id="246191.SAMN05660337_2131"/>
<organism evidence="2 3">
    <name type="scientific">Maridesulfovibrio ferrireducens</name>
    <dbReference type="NCBI Taxonomy" id="246191"/>
    <lineage>
        <taxon>Bacteria</taxon>
        <taxon>Pseudomonadati</taxon>
        <taxon>Thermodesulfobacteriota</taxon>
        <taxon>Desulfovibrionia</taxon>
        <taxon>Desulfovibrionales</taxon>
        <taxon>Desulfovibrionaceae</taxon>
        <taxon>Maridesulfovibrio</taxon>
    </lineage>
</organism>
<dbReference type="GO" id="GO:0009055">
    <property type="term" value="F:electron transfer activity"/>
    <property type="evidence" value="ECO:0007669"/>
    <property type="project" value="InterPro"/>
</dbReference>
<evidence type="ECO:0000313" key="2">
    <source>
        <dbReference type="EMBL" id="SDL11449.1"/>
    </source>
</evidence>
<dbReference type="AlphaFoldDB" id="A0A1G9HEX3"/>
<dbReference type="InterPro" id="IPR036909">
    <property type="entry name" value="Cyt_c-like_dom_sf"/>
</dbReference>
<protein>
    <recommendedName>
        <fullName evidence="4">Cytochrome c domain-containing protein</fullName>
    </recommendedName>
</protein>
<dbReference type="Proteomes" id="UP000199053">
    <property type="component" value="Unassembled WGS sequence"/>
</dbReference>
<accession>A0A1G9HEX3</accession>